<keyword evidence="2" id="KW-1185">Reference proteome</keyword>
<organism evidence="1 2">
    <name type="scientific">Cellulomonas denverensis</name>
    <dbReference type="NCBI Taxonomy" id="264297"/>
    <lineage>
        <taxon>Bacteria</taxon>
        <taxon>Bacillati</taxon>
        <taxon>Actinomycetota</taxon>
        <taxon>Actinomycetes</taxon>
        <taxon>Micrococcales</taxon>
        <taxon>Cellulomonadaceae</taxon>
        <taxon>Cellulomonas</taxon>
    </lineage>
</organism>
<evidence type="ECO:0000313" key="1">
    <source>
        <dbReference type="EMBL" id="NKY24329.1"/>
    </source>
</evidence>
<dbReference type="AlphaFoldDB" id="A0A7X6KY53"/>
<accession>A0A7X6KY53</accession>
<dbReference type="Proteomes" id="UP000581206">
    <property type="component" value="Unassembled WGS sequence"/>
</dbReference>
<name>A0A7X6KY53_9CELL</name>
<reference evidence="1 2" key="1">
    <citation type="submission" date="2020-04" db="EMBL/GenBank/DDBJ databases">
        <title>MicrobeNet Type strains.</title>
        <authorList>
            <person name="Nicholson A.C."/>
        </authorList>
    </citation>
    <scope>NUCLEOTIDE SEQUENCE [LARGE SCALE GENOMIC DNA]</scope>
    <source>
        <strain evidence="1 2">ATCC BAA-788</strain>
    </source>
</reference>
<dbReference type="RefSeq" id="WP_168631464.1">
    <property type="nucleotide sequence ID" value="NZ_BONL01000036.1"/>
</dbReference>
<evidence type="ECO:0000313" key="2">
    <source>
        <dbReference type="Proteomes" id="UP000581206"/>
    </source>
</evidence>
<proteinExistence type="predicted"/>
<comment type="caution">
    <text evidence="1">The sequence shown here is derived from an EMBL/GenBank/DDBJ whole genome shotgun (WGS) entry which is preliminary data.</text>
</comment>
<gene>
    <name evidence="1" type="ORF">HGA03_16805</name>
</gene>
<protein>
    <submittedName>
        <fullName evidence="1">Uncharacterized protein</fullName>
    </submittedName>
</protein>
<sequence>MIAAALLIALAGSPADPAPIQLSPSHVVIAGLTPGSTGAADVSVTNNSGQAVEISVTGRLSSPNGPVGEEDLLQVSLAGCAGPWAGVPVEPTVGPVSTRCDSGEVEASSGSLAAVPLEAGDSIHLLISAGLGEHAGPGAQGQTWSASFDVTALATDPAPAPVLTLTGADTAGFAAAAIAAVAGGVALRRHTKGTRR</sequence>
<dbReference type="EMBL" id="JAAXOX010000014">
    <property type="protein sequence ID" value="NKY24329.1"/>
    <property type="molecule type" value="Genomic_DNA"/>
</dbReference>